<dbReference type="Pfam" id="PF03133">
    <property type="entry name" value="TTL"/>
    <property type="match status" value="1"/>
</dbReference>
<dbReference type="EnsemblMetazoa" id="HelroT71494">
    <property type="protein sequence ID" value="HelroP71494"/>
    <property type="gene ID" value="HelroG71494"/>
</dbReference>
<dbReference type="GO" id="GO:0070737">
    <property type="term" value="F:protein-glycine ligase activity, elongating"/>
    <property type="evidence" value="ECO:0000318"/>
    <property type="project" value="GO_Central"/>
</dbReference>
<proteinExistence type="predicted"/>
<dbReference type="EMBL" id="KB095812">
    <property type="protein sequence ID" value="ESO11562.1"/>
    <property type="molecule type" value="Genomic_DNA"/>
</dbReference>
<dbReference type="OrthoDB" id="202825at2759"/>
<dbReference type="InParanoid" id="T1G0M3"/>
<dbReference type="PROSITE" id="PS51221">
    <property type="entry name" value="TTL"/>
    <property type="match status" value="1"/>
</dbReference>
<dbReference type="Proteomes" id="UP000015101">
    <property type="component" value="Unassembled WGS sequence"/>
</dbReference>
<dbReference type="KEGG" id="hro:HELRODRAFT_71494"/>
<dbReference type="eggNOG" id="KOG2157">
    <property type="taxonomic scope" value="Eukaryota"/>
</dbReference>
<dbReference type="InterPro" id="IPR004344">
    <property type="entry name" value="TTL/TTLL_fam"/>
</dbReference>
<dbReference type="RefSeq" id="XP_009010050.1">
    <property type="nucleotide sequence ID" value="XM_009011802.1"/>
</dbReference>
<reference evidence="2" key="3">
    <citation type="submission" date="2015-06" db="UniProtKB">
        <authorList>
            <consortium name="EnsemblMetazoa"/>
        </authorList>
    </citation>
    <scope>IDENTIFICATION</scope>
</reference>
<gene>
    <name evidence="2" type="primary">20214621</name>
    <name evidence="1" type="ORF">HELRODRAFT_71494</name>
</gene>
<dbReference type="SUPFAM" id="SSF56059">
    <property type="entry name" value="Glutathione synthetase ATP-binding domain-like"/>
    <property type="match status" value="1"/>
</dbReference>
<sequence length="370" mass="43633">PTYFIAGNNGTALVDEILNGFGWRRIREKNDELFKLKWSELKASIDYNNFREGEQLVNHIPNCEILTNKQGLLNSLQEYGKINAANHKQPVKLDFFPETYKVDDPKDKEKFLATYKEDDIWICKPTGRNQGKGIFLIWNSEECYKAVTQDNSPNPTRFRPLNRIIQRYISNPLLINNRKFDIRCYMLIASTSPYVILYHKGYIRLSMYNYDKNSDNMLTHLTNQYIQKKDPKYGERKEDTVWSMDKFNDYANRNFAESKNVGRNWVYNGLTEKMKSIIMVCFNSVKNKLQRRLGYFELYGMDFLVDENMKVWLIEINMNPSYTINCGALKDVIPGLLKETLDIAIECFEKGRRRKPLLPLNSRQNYEVLY</sequence>
<evidence type="ECO:0000313" key="2">
    <source>
        <dbReference type="EnsemblMetazoa" id="HelroP71494"/>
    </source>
</evidence>
<name>T1G0M3_HELRO</name>
<reference evidence="3" key="1">
    <citation type="submission" date="2012-12" db="EMBL/GenBank/DDBJ databases">
        <authorList>
            <person name="Hellsten U."/>
            <person name="Grimwood J."/>
            <person name="Chapman J.A."/>
            <person name="Shapiro H."/>
            <person name="Aerts A."/>
            <person name="Otillar R.P."/>
            <person name="Terry A.Y."/>
            <person name="Boore J.L."/>
            <person name="Simakov O."/>
            <person name="Marletaz F."/>
            <person name="Cho S.-J."/>
            <person name="Edsinger-Gonzales E."/>
            <person name="Havlak P."/>
            <person name="Kuo D.-H."/>
            <person name="Larsson T."/>
            <person name="Lv J."/>
            <person name="Arendt D."/>
            <person name="Savage R."/>
            <person name="Osoegawa K."/>
            <person name="de Jong P."/>
            <person name="Lindberg D.R."/>
            <person name="Seaver E.C."/>
            <person name="Weisblat D.A."/>
            <person name="Putnam N.H."/>
            <person name="Grigoriev I.V."/>
            <person name="Rokhsar D.S."/>
        </authorList>
    </citation>
    <scope>NUCLEOTIDE SEQUENCE</scope>
</reference>
<dbReference type="CTD" id="20214621"/>
<dbReference type="OMA" id="SRMWICK"/>
<dbReference type="PANTHER" id="PTHR46810">
    <property type="entry name" value="INACTIVE POLYGLYCYLASE TTLL10"/>
    <property type="match status" value="1"/>
</dbReference>
<dbReference type="GeneID" id="20214621"/>
<protein>
    <recommendedName>
        <fullName evidence="4">Tubulin--tyrosine ligase-like protein 9</fullName>
    </recommendedName>
</protein>
<evidence type="ECO:0000313" key="3">
    <source>
        <dbReference type="Proteomes" id="UP000015101"/>
    </source>
</evidence>
<accession>T1G0M3</accession>
<dbReference type="Gene3D" id="3.30.470.20">
    <property type="entry name" value="ATP-grasp fold, B domain"/>
    <property type="match status" value="1"/>
</dbReference>
<dbReference type="InterPro" id="IPR027752">
    <property type="entry name" value="TTLL10"/>
</dbReference>
<dbReference type="HOGENOM" id="CLU_022993_2_0_1"/>
<reference evidence="1 3" key="2">
    <citation type="journal article" date="2013" name="Nature">
        <title>Insights into bilaterian evolution from three spiralian genomes.</title>
        <authorList>
            <person name="Simakov O."/>
            <person name="Marletaz F."/>
            <person name="Cho S.J."/>
            <person name="Edsinger-Gonzales E."/>
            <person name="Havlak P."/>
            <person name="Hellsten U."/>
            <person name="Kuo D.H."/>
            <person name="Larsson T."/>
            <person name="Lv J."/>
            <person name="Arendt D."/>
            <person name="Savage R."/>
            <person name="Osoegawa K."/>
            <person name="de Jong P."/>
            <person name="Grimwood J."/>
            <person name="Chapman J.A."/>
            <person name="Shapiro H."/>
            <person name="Aerts A."/>
            <person name="Otillar R.P."/>
            <person name="Terry A.Y."/>
            <person name="Boore J.L."/>
            <person name="Grigoriev I.V."/>
            <person name="Lindberg D.R."/>
            <person name="Seaver E.C."/>
            <person name="Weisblat D.A."/>
            <person name="Putnam N.H."/>
            <person name="Rokhsar D.S."/>
        </authorList>
    </citation>
    <scope>NUCLEOTIDE SEQUENCE</scope>
</reference>
<organism evidence="2 3">
    <name type="scientific">Helobdella robusta</name>
    <name type="common">Californian leech</name>
    <dbReference type="NCBI Taxonomy" id="6412"/>
    <lineage>
        <taxon>Eukaryota</taxon>
        <taxon>Metazoa</taxon>
        <taxon>Spiralia</taxon>
        <taxon>Lophotrochozoa</taxon>
        <taxon>Annelida</taxon>
        <taxon>Clitellata</taxon>
        <taxon>Hirudinea</taxon>
        <taxon>Rhynchobdellida</taxon>
        <taxon>Glossiphoniidae</taxon>
        <taxon>Helobdella</taxon>
    </lineage>
</organism>
<evidence type="ECO:0000313" key="1">
    <source>
        <dbReference type="EMBL" id="ESO11562.1"/>
    </source>
</evidence>
<dbReference type="AlphaFoldDB" id="T1G0M3"/>
<evidence type="ECO:0008006" key="4">
    <source>
        <dbReference type="Google" id="ProtNLM"/>
    </source>
</evidence>
<dbReference type="PANTHER" id="PTHR46810:SF1">
    <property type="entry name" value="INACTIVE POLYGLYCYLASE TTLL10"/>
    <property type="match status" value="1"/>
</dbReference>
<keyword evidence="3" id="KW-1185">Reference proteome</keyword>
<dbReference type="EMBL" id="AMQM01002459">
    <property type="status" value="NOT_ANNOTATED_CDS"/>
    <property type="molecule type" value="Genomic_DNA"/>
</dbReference>
<dbReference type="STRING" id="6412.T1G0M3"/>